<keyword evidence="5" id="KW-1185">Reference proteome</keyword>
<dbReference type="InterPro" id="IPR036549">
    <property type="entry name" value="CX6/COA6-like_sf"/>
</dbReference>
<dbReference type="EMBL" id="JBDFQZ010000008">
    <property type="protein sequence ID" value="KAK9698891.1"/>
    <property type="molecule type" value="Genomic_DNA"/>
</dbReference>
<dbReference type="Gene3D" id="1.10.10.140">
    <property type="entry name" value="Cytochrome c oxidase, subunit VIb"/>
    <property type="match status" value="1"/>
</dbReference>
<dbReference type="Proteomes" id="UP001443914">
    <property type="component" value="Unassembled WGS sequence"/>
</dbReference>
<protein>
    <submittedName>
        <fullName evidence="4">Uncharacterized protein</fullName>
    </submittedName>
</protein>
<accession>A0AAW1JAN0</accession>
<evidence type="ECO:0000313" key="5">
    <source>
        <dbReference type="Proteomes" id="UP001443914"/>
    </source>
</evidence>
<sequence length="104" mass="12179">PHPPHQYGTVSPPPPPSPDHSTRNETEVPQPKVEIELRTAPADWRFPVQNQMRHCYTRASKQREKTIHRATSLRDTPYYRSLCPLEWIQRWNKQVEEGTFPGPI</sequence>
<keyword evidence="2" id="KW-0496">Mitochondrion</keyword>
<gene>
    <name evidence="4" type="ORF">RND81_08G138300</name>
</gene>
<name>A0AAW1JAN0_SAPOF</name>
<organism evidence="4 5">
    <name type="scientific">Saponaria officinalis</name>
    <name type="common">Common soapwort</name>
    <name type="synonym">Lychnis saponaria</name>
    <dbReference type="NCBI Taxonomy" id="3572"/>
    <lineage>
        <taxon>Eukaryota</taxon>
        <taxon>Viridiplantae</taxon>
        <taxon>Streptophyta</taxon>
        <taxon>Embryophyta</taxon>
        <taxon>Tracheophyta</taxon>
        <taxon>Spermatophyta</taxon>
        <taxon>Magnoliopsida</taxon>
        <taxon>eudicotyledons</taxon>
        <taxon>Gunneridae</taxon>
        <taxon>Pentapetalae</taxon>
        <taxon>Caryophyllales</taxon>
        <taxon>Caryophyllaceae</taxon>
        <taxon>Caryophylleae</taxon>
        <taxon>Saponaria</taxon>
    </lineage>
</organism>
<evidence type="ECO:0000313" key="4">
    <source>
        <dbReference type="EMBL" id="KAK9698891.1"/>
    </source>
</evidence>
<feature type="non-terminal residue" evidence="4">
    <location>
        <position position="1"/>
    </location>
</feature>
<proteinExistence type="predicted"/>
<evidence type="ECO:0000256" key="3">
    <source>
        <dbReference type="SAM" id="MobiDB-lite"/>
    </source>
</evidence>
<dbReference type="GO" id="GO:0005739">
    <property type="term" value="C:mitochondrion"/>
    <property type="evidence" value="ECO:0007669"/>
    <property type="project" value="UniProtKB-SubCell"/>
</dbReference>
<dbReference type="GO" id="GO:0045277">
    <property type="term" value="C:respiratory chain complex IV"/>
    <property type="evidence" value="ECO:0007669"/>
    <property type="project" value="InterPro"/>
</dbReference>
<dbReference type="PANTHER" id="PTHR46281">
    <property type="entry name" value="CYTOCHROME C OXIDASE SUBUNIT 6B"/>
    <property type="match status" value="1"/>
</dbReference>
<dbReference type="SUPFAM" id="SSF47694">
    <property type="entry name" value="Cytochrome c oxidase subunit h"/>
    <property type="match status" value="1"/>
</dbReference>
<evidence type="ECO:0000256" key="2">
    <source>
        <dbReference type="ARBA" id="ARBA00023128"/>
    </source>
</evidence>
<feature type="region of interest" description="Disordered" evidence="3">
    <location>
        <begin position="1"/>
        <end position="30"/>
    </location>
</feature>
<comment type="subcellular location">
    <subcellularLocation>
        <location evidence="1">Mitochondrion</location>
    </subcellularLocation>
</comment>
<reference evidence="4" key="1">
    <citation type="submission" date="2024-03" db="EMBL/GenBank/DDBJ databases">
        <title>WGS assembly of Saponaria officinalis var. Norfolk2.</title>
        <authorList>
            <person name="Jenkins J."/>
            <person name="Shu S."/>
            <person name="Grimwood J."/>
            <person name="Barry K."/>
            <person name="Goodstein D."/>
            <person name="Schmutz J."/>
            <person name="Leebens-Mack J."/>
            <person name="Osbourn A."/>
        </authorList>
    </citation>
    <scope>NUCLEOTIDE SEQUENCE [LARGE SCALE GENOMIC DNA]</scope>
    <source>
        <strain evidence="4">JIC</strain>
    </source>
</reference>
<dbReference type="InterPro" id="IPR003213">
    <property type="entry name" value="Cyt_c_oxidase_su6B"/>
</dbReference>
<evidence type="ECO:0000256" key="1">
    <source>
        <dbReference type="ARBA" id="ARBA00004173"/>
    </source>
</evidence>
<dbReference type="AlphaFoldDB" id="A0AAW1JAN0"/>
<dbReference type="PANTHER" id="PTHR46281:SF8">
    <property type="entry name" value="CYTOCHROME C OXIDASE SUBUNIT 12, MITOCHONDRIAL"/>
    <property type="match status" value="1"/>
</dbReference>
<comment type="caution">
    <text evidence="4">The sequence shown here is derived from an EMBL/GenBank/DDBJ whole genome shotgun (WGS) entry which is preliminary data.</text>
</comment>